<evidence type="ECO:0000313" key="3">
    <source>
        <dbReference type="EMBL" id="KAJ1206514.1"/>
    </source>
</evidence>
<gene>
    <name evidence="3" type="ORF">NDU88_001919</name>
</gene>
<protein>
    <submittedName>
        <fullName evidence="3">Uncharacterized protein</fullName>
    </submittedName>
</protein>
<keyword evidence="2" id="KW-1133">Transmembrane helix</keyword>
<comment type="caution">
    <text evidence="3">The sequence shown here is derived from an EMBL/GenBank/DDBJ whole genome shotgun (WGS) entry which is preliminary data.</text>
</comment>
<evidence type="ECO:0000256" key="2">
    <source>
        <dbReference type="SAM" id="Phobius"/>
    </source>
</evidence>
<dbReference type="Proteomes" id="UP001066276">
    <property type="component" value="Chromosome 1_2"/>
</dbReference>
<proteinExistence type="predicted"/>
<feature type="region of interest" description="Disordered" evidence="1">
    <location>
        <begin position="1"/>
        <end position="65"/>
    </location>
</feature>
<dbReference type="AlphaFoldDB" id="A0AAV7W2Z3"/>
<accession>A0AAV7W2Z3</accession>
<evidence type="ECO:0000313" key="4">
    <source>
        <dbReference type="Proteomes" id="UP001066276"/>
    </source>
</evidence>
<evidence type="ECO:0000256" key="1">
    <source>
        <dbReference type="SAM" id="MobiDB-lite"/>
    </source>
</evidence>
<feature type="compositionally biased region" description="Pro residues" evidence="1">
    <location>
        <begin position="1"/>
        <end position="13"/>
    </location>
</feature>
<feature type="compositionally biased region" description="Basic and acidic residues" evidence="1">
    <location>
        <begin position="55"/>
        <end position="65"/>
    </location>
</feature>
<feature type="compositionally biased region" description="Polar residues" evidence="1">
    <location>
        <begin position="15"/>
        <end position="26"/>
    </location>
</feature>
<keyword evidence="4" id="KW-1185">Reference proteome</keyword>
<sequence>MPRPQPGPPPQPRPTLTSSPARPSQHTYRHPSSARLPLAASQSLPAPLPMRHRDRAAAHQEKREDLFPRRAEPHILVAILLVSHATPPFCVFVVSGFSSRRLRRLSSSEAQILERASSKATGGAGGQVIFPGVLESFFFLVVPVAFQNMVQLA</sequence>
<feature type="transmembrane region" description="Helical" evidence="2">
    <location>
        <begin position="75"/>
        <end position="97"/>
    </location>
</feature>
<dbReference type="EMBL" id="JANPWB010000002">
    <property type="protein sequence ID" value="KAJ1206514.1"/>
    <property type="molecule type" value="Genomic_DNA"/>
</dbReference>
<name>A0AAV7W2Z3_PLEWA</name>
<keyword evidence="2" id="KW-0472">Membrane</keyword>
<organism evidence="3 4">
    <name type="scientific">Pleurodeles waltl</name>
    <name type="common">Iberian ribbed newt</name>
    <dbReference type="NCBI Taxonomy" id="8319"/>
    <lineage>
        <taxon>Eukaryota</taxon>
        <taxon>Metazoa</taxon>
        <taxon>Chordata</taxon>
        <taxon>Craniata</taxon>
        <taxon>Vertebrata</taxon>
        <taxon>Euteleostomi</taxon>
        <taxon>Amphibia</taxon>
        <taxon>Batrachia</taxon>
        <taxon>Caudata</taxon>
        <taxon>Salamandroidea</taxon>
        <taxon>Salamandridae</taxon>
        <taxon>Pleurodelinae</taxon>
        <taxon>Pleurodeles</taxon>
    </lineage>
</organism>
<reference evidence="3" key="1">
    <citation type="journal article" date="2022" name="bioRxiv">
        <title>Sequencing and chromosome-scale assembly of the giantPleurodeles waltlgenome.</title>
        <authorList>
            <person name="Brown T."/>
            <person name="Elewa A."/>
            <person name="Iarovenko S."/>
            <person name="Subramanian E."/>
            <person name="Araus A.J."/>
            <person name="Petzold A."/>
            <person name="Susuki M."/>
            <person name="Suzuki K.-i.T."/>
            <person name="Hayashi T."/>
            <person name="Toyoda A."/>
            <person name="Oliveira C."/>
            <person name="Osipova E."/>
            <person name="Leigh N.D."/>
            <person name="Simon A."/>
            <person name="Yun M.H."/>
        </authorList>
    </citation>
    <scope>NUCLEOTIDE SEQUENCE</scope>
    <source>
        <strain evidence="3">20211129_DDA</strain>
        <tissue evidence="3">Liver</tissue>
    </source>
</reference>
<keyword evidence="2" id="KW-0812">Transmembrane</keyword>